<feature type="transmembrane region" description="Helical" evidence="9">
    <location>
        <begin position="141"/>
        <end position="160"/>
    </location>
</feature>
<feature type="domain" description="Copper resistance protein D" evidence="12">
    <location>
        <begin position="309"/>
        <end position="408"/>
    </location>
</feature>
<feature type="transmembrane region" description="Helical" evidence="9">
    <location>
        <begin position="277"/>
        <end position="298"/>
    </location>
</feature>
<dbReference type="InterPro" id="IPR008457">
    <property type="entry name" value="Cu-R_CopD_dom"/>
</dbReference>
<dbReference type="Pfam" id="PF05425">
    <property type="entry name" value="CopD"/>
    <property type="match status" value="1"/>
</dbReference>
<feature type="chain" id="PRO_5002593741" description="Copper resistance protein CopC" evidence="10">
    <location>
        <begin position="25"/>
        <end position="532"/>
    </location>
</feature>
<feature type="transmembrane region" description="Helical" evidence="9">
    <location>
        <begin position="213"/>
        <end position="233"/>
    </location>
</feature>
<evidence type="ECO:0000256" key="4">
    <source>
        <dbReference type="ARBA" id="ARBA00022723"/>
    </source>
</evidence>
<protein>
    <recommendedName>
        <fullName evidence="15">Copper resistance protein CopC</fullName>
    </recommendedName>
</protein>
<dbReference type="PATRIC" id="fig|1225564.3.peg.3083"/>
<dbReference type="InterPro" id="IPR014756">
    <property type="entry name" value="Ig_E-set"/>
</dbReference>
<keyword evidence="6 9" id="KW-1133">Transmembrane helix</keyword>
<evidence type="ECO:0000256" key="8">
    <source>
        <dbReference type="ARBA" id="ARBA00023136"/>
    </source>
</evidence>
<evidence type="ECO:0000256" key="1">
    <source>
        <dbReference type="ARBA" id="ARBA00004651"/>
    </source>
</evidence>
<dbReference type="Proteomes" id="UP000035489">
    <property type="component" value="Unassembled WGS sequence"/>
</dbReference>
<dbReference type="GO" id="GO:0005886">
    <property type="term" value="C:plasma membrane"/>
    <property type="evidence" value="ECO:0007669"/>
    <property type="project" value="UniProtKB-SubCell"/>
</dbReference>
<keyword evidence="5 10" id="KW-0732">Signal</keyword>
<evidence type="ECO:0000259" key="12">
    <source>
        <dbReference type="Pfam" id="PF05425"/>
    </source>
</evidence>
<feature type="transmembrane region" description="Helical" evidence="9">
    <location>
        <begin position="318"/>
        <end position="340"/>
    </location>
</feature>
<evidence type="ECO:0000256" key="3">
    <source>
        <dbReference type="ARBA" id="ARBA00022692"/>
    </source>
</evidence>
<feature type="transmembrane region" description="Helical" evidence="9">
    <location>
        <begin position="172"/>
        <end position="193"/>
    </location>
</feature>
<keyword evidence="8 9" id="KW-0472">Membrane</keyword>
<evidence type="ECO:0000256" key="6">
    <source>
        <dbReference type="ARBA" id="ARBA00022989"/>
    </source>
</evidence>
<evidence type="ECO:0000256" key="9">
    <source>
        <dbReference type="SAM" id="Phobius"/>
    </source>
</evidence>
<name>A0A0H1RJZ9_9HYPH</name>
<proteinExistence type="predicted"/>
<dbReference type="InterPro" id="IPR032694">
    <property type="entry name" value="CopC/D"/>
</dbReference>
<dbReference type="GO" id="GO:0006825">
    <property type="term" value="P:copper ion transport"/>
    <property type="evidence" value="ECO:0007669"/>
    <property type="project" value="InterPro"/>
</dbReference>
<comment type="subcellular location">
    <subcellularLocation>
        <location evidence="1">Cell membrane</location>
        <topology evidence="1">Multi-pass membrane protein</topology>
    </subcellularLocation>
</comment>
<evidence type="ECO:0000256" key="2">
    <source>
        <dbReference type="ARBA" id="ARBA00022475"/>
    </source>
</evidence>
<dbReference type="GO" id="GO:0005507">
    <property type="term" value="F:copper ion binding"/>
    <property type="evidence" value="ECO:0007669"/>
    <property type="project" value="InterPro"/>
</dbReference>
<keyword evidence="7" id="KW-0186">Copper</keyword>
<dbReference type="RefSeq" id="WP_047189238.1">
    <property type="nucleotide sequence ID" value="NZ_LCYG01000028.1"/>
</dbReference>
<keyword evidence="2" id="KW-1003">Cell membrane</keyword>
<dbReference type="InterPro" id="IPR014755">
    <property type="entry name" value="Cu-Rt/internalin_Ig-like"/>
</dbReference>
<keyword evidence="3 9" id="KW-0812">Transmembrane</keyword>
<evidence type="ECO:0000313" key="14">
    <source>
        <dbReference type="Proteomes" id="UP000035489"/>
    </source>
</evidence>
<accession>A0A0H1RJZ9</accession>
<sequence>MRVLFTIIWFALALLCGERAFAHAALVSSNPADGAVVETAPSKVELRFNEPVAPLTANLADAQGRVHHGLPVAGHDTILDITLPADLPLGSHVLSYRVVSGDGHPISGSVVFSIRTSSAVRTGSDAKQSWDVHVALWLSRMLVHLGLFAGVGGVFFQRWIAPTLPSRKTAQILTILLGVGAGAALASLAFQGLDALGLSLTDLGSPLVWSAGWRTSFGPTIAAALTAFAVASASKQVRVETWGRGLSLLGLVGVGVSMTLSGHASSASPQWLMRPAVFLHSIGVAYWVGALIPLMLLLRQAPPLLALPVVRRFSSGALVAVGLMSLAGVMLAVVQVAAPANLIGTAYGRILVVKTLLVTGLLGLAGMNRLWLTPALTAPAGSGRKWLIRSIVTETALVVAILALAGLWRFTPPPRVLASAPEISSSTSVHLHAPKLMAQVTLFPGRSGATRAKILVASVHGESVDAKKISLVLAKPDSGIEPIERPAVKTGRSEWSVDGLVLPLPGSWQVKVEVLVDDFEKASLEGLITIRP</sequence>
<dbReference type="STRING" id="1225564.AA309_11915"/>
<evidence type="ECO:0000256" key="5">
    <source>
        <dbReference type="ARBA" id="ARBA00022729"/>
    </source>
</evidence>
<feature type="transmembrane region" description="Helical" evidence="9">
    <location>
        <begin position="346"/>
        <end position="365"/>
    </location>
</feature>
<evidence type="ECO:0000256" key="7">
    <source>
        <dbReference type="ARBA" id="ARBA00023008"/>
    </source>
</evidence>
<keyword evidence="4" id="KW-0479">Metal-binding</keyword>
<dbReference type="EMBL" id="LCYG01000028">
    <property type="protein sequence ID" value="KLK92942.1"/>
    <property type="molecule type" value="Genomic_DNA"/>
</dbReference>
<keyword evidence="14" id="KW-1185">Reference proteome</keyword>
<dbReference type="InterPro" id="IPR007348">
    <property type="entry name" value="CopC_dom"/>
</dbReference>
<evidence type="ECO:0000313" key="13">
    <source>
        <dbReference type="EMBL" id="KLK92942.1"/>
    </source>
</evidence>
<dbReference type="PANTHER" id="PTHR34820">
    <property type="entry name" value="INNER MEMBRANE PROTEIN YEBZ"/>
    <property type="match status" value="1"/>
</dbReference>
<feature type="transmembrane region" description="Helical" evidence="9">
    <location>
        <begin position="386"/>
        <end position="408"/>
    </location>
</feature>
<evidence type="ECO:0000259" key="11">
    <source>
        <dbReference type="Pfam" id="PF04234"/>
    </source>
</evidence>
<feature type="domain" description="CopC" evidence="11">
    <location>
        <begin position="23"/>
        <end position="114"/>
    </location>
</feature>
<gene>
    <name evidence="13" type="ORF">AA309_11915</name>
</gene>
<comment type="caution">
    <text evidence="13">The sequence shown here is derived from an EMBL/GenBank/DDBJ whole genome shotgun (WGS) entry which is preliminary data.</text>
</comment>
<organism evidence="13 14">
    <name type="scientific">Microvirga vignae</name>
    <dbReference type="NCBI Taxonomy" id="1225564"/>
    <lineage>
        <taxon>Bacteria</taxon>
        <taxon>Pseudomonadati</taxon>
        <taxon>Pseudomonadota</taxon>
        <taxon>Alphaproteobacteria</taxon>
        <taxon>Hyphomicrobiales</taxon>
        <taxon>Methylobacteriaceae</taxon>
        <taxon>Microvirga</taxon>
    </lineage>
</organism>
<dbReference type="SUPFAM" id="SSF81296">
    <property type="entry name" value="E set domains"/>
    <property type="match status" value="1"/>
</dbReference>
<dbReference type="AlphaFoldDB" id="A0A0H1RJZ9"/>
<evidence type="ECO:0008006" key="15">
    <source>
        <dbReference type="Google" id="ProtNLM"/>
    </source>
</evidence>
<dbReference type="Gene3D" id="2.60.40.1220">
    <property type="match status" value="1"/>
</dbReference>
<reference evidence="13 14" key="1">
    <citation type="submission" date="2015-05" db="EMBL/GenBank/DDBJ databases">
        <title>Draft genome sequence of Microvirga vignae strain BR3299, a novel nitrogen fixing bacteria isolated from Brazil semi-aired region.</title>
        <authorList>
            <person name="Zilli J.E."/>
            <person name="Passos S.R."/>
            <person name="Leite J."/>
            <person name="Baldani J.I."/>
            <person name="Xavier G.R."/>
            <person name="Rumjaneck N.G."/>
            <person name="Simoes-Araujo J.L."/>
        </authorList>
    </citation>
    <scope>NUCLEOTIDE SEQUENCE [LARGE SCALE GENOMIC DNA]</scope>
    <source>
        <strain evidence="13 14">BR3299</strain>
    </source>
</reference>
<dbReference type="GO" id="GO:0046688">
    <property type="term" value="P:response to copper ion"/>
    <property type="evidence" value="ECO:0007669"/>
    <property type="project" value="InterPro"/>
</dbReference>
<feature type="transmembrane region" description="Helical" evidence="9">
    <location>
        <begin position="245"/>
        <end position="265"/>
    </location>
</feature>
<evidence type="ECO:0000256" key="10">
    <source>
        <dbReference type="SAM" id="SignalP"/>
    </source>
</evidence>
<dbReference type="GO" id="GO:0042597">
    <property type="term" value="C:periplasmic space"/>
    <property type="evidence" value="ECO:0007669"/>
    <property type="project" value="InterPro"/>
</dbReference>
<dbReference type="PANTHER" id="PTHR34820:SF4">
    <property type="entry name" value="INNER MEMBRANE PROTEIN YEBZ"/>
    <property type="match status" value="1"/>
</dbReference>
<dbReference type="OrthoDB" id="8374223at2"/>
<feature type="signal peptide" evidence="10">
    <location>
        <begin position="1"/>
        <end position="24"/>
    </location>
</feature>
<dbReference type="Pfam" id="PF04234">
    <property type="entry name" value="CopC"/>
    <property type="match status" value="1"/>
</dbReference>